<evidence type="ECO:0000313" key="2">
    <source>
        <dbReference type="EMBL" id="TGD72709.1"/>
    </source>
</evidence>
<dbReference type="RefSeq" id="WP_135445086.1">
    <property type="nucleotide sequence ID" value="NZ_SRLE01000009.1"/>
</dbReference>
<protein>
    <submittedName>
        <fullName evidence="2">Nuclear transport factor 2 family protein</fullName>
    </submittedName>
</protein>
<organism evidence="2 3">
    <name type="scientific">Mangrovimicrobium sediminis</name>
    <dbReference type="NCBI Taxonomy" id="2562682"/>
    <lineage>
        <taxon>Bacteria</taxon>
        <taxon>Pseudomonadati</taxon>
        <taxon>Pseudomonadota</taxon>
        <taxon>Gammaproteobacteria</taxon>
        <taxon>Cellvibrionales</taxon>
        <taxon>Halieaceae</taxon>
        <taxon>Mangrovimicrobium</taxon>
    </lineage>
</organism>
<dbReference type="Proteomes" id="UP000298050">
    <property type="component" value="Unassembled WGS sequence"/>
</dbReference>
<dbReference type="InterPro" id="IPR037401">
    <property type="entry name" value="SnoaL-like"/>
</dbReference>
<gene>
    <name evidence="2" type="ORF">E4634_14420</name>
</gene>
<keyword evidence="3" id="KW-1185">Reference proteome</keyword>
<proteinExistence type="predicted"/>
<dbReference type="Pfam" id="PF13577">
    <property type="entry name" value="SnoaL_4"/>
    <property type="match status" value="1"/>
</dbReference>
<reference evidence="2 3" key="1">
    <citation type="submission" date="2019-04" db="EMBL/GenBank/DDBJ databases">
        <title>Taxonomy of novel Haliea sp. from mangrove soil of West Coast of India.</title>
        <authorList>
            <person name="Verma A."/>
            <person name="Kumar P."/>
            <person name="Krishnamurthi S."/>
        </authorList>
    </citation>
    <scope>NUCLEOTIDE SEQUENCE [LARGE SCALE GENOMIC DNA]</scope>
    <source>
        <strain evidence="2 3">SAOS-164</strain>
    </source>
</reference>
<dbReference type="SUPFAM" id="SSF54427">
    <property type="entry name" value="NTF2-like"/>
    <property type="match status" value="1"/>
</dbReference>
<sequence length="149" mass="16722">MQADRIADYLAICDTKARYCRCLDTKDWDGFANVFTEDLRLDTTPAGGVVTEGREATLQMVRGSLDNAQTAHQVHTPEIHFDGDSADVIWAMQDRVVWDAERAAQIGMRGLTGYGHYHEHYVKCADGQWRIARQKLTRLLVDIDPVAAA</sequence>
<feature type="domain" description="SnoaL-like" evidence="1">
    <location>
        <begin position="5"/>
        <end position="133"/>
    </location>
</feature>
<accession>A0A4Z0LZL0</accession>
<name>A0A4Z0LZL0_9GAMM</name>
<dbReference type="AlphaFoldDB" id="A0A4Z0LZL0"/>
<dbReference type="Gene3D" id="3.10.450.50">
    <property type="match status" value="1"/>
</dbReference>
<dbReference type="EMBL" id="SRLE01000009">
    <property type="protein sequence ID" value="TGD72709.1"/>
    <property type="molecule type" value="Genomic_DNA"/>
</dbReference>
<dbReference type="InterPro" id="IPR032710">
    <property type="entry name" value="NTF2-like_dom_sf"/>
</dbReference>
<comment type="caution">
    <text evidence="2">The sequence shown here is derived from an EMBL/GenBank/DDBJ whole genome shotgun (WGS) entry which is preliminary data.</text>
</comment>
<dbReference type="OrthoDB" id="4571298at2"/>
<evidence type="ECO:0000313" key="3">
    <source>
        <dbReference type="Proteomes" id="UP000298050"/>
    </source>
</evidence>
<evidence type="ECO:0000259" key="1">
    <source>
        <dbReference type="Pfam" id="PF13577"/>
    </source>
</evidence>